<accession>A0A8I1Y4B6</accession>
<evidence type="ECO:0000313" key="2">
    <source>
        <dbReference type="EMBL" id="MBP1293188.1"/>
    </source>
</evidence>
<proteinExistence type="predicted"/>
<dbReference type="EMBL" id="JAFICZ010000001">
    <property type="protein sequence ID" value="MBP1293188.1"/>
    <property type="molecule type" value="Genomic_DNA"/>
</dbReference>
<feature type="compositionally biased region" description="Basic and acidic residues" evidence="1">
    <location>
        <begin position="32"/>
        <end position="48"/>
    </location>
</feature>
<evidence type="ECO:0000313" key="3">
    <source>
        <dbReference type="Proteomes" id="UP000673383"/>
    </source>
</evidence>
<feature type="region of interest" description="Disordered" evidence="1">
    <location>
        <begin position="17"/>
        <end position="81"/>
    </location>
</feature>
<dbReference type="Proteomes" id="UP000673383">
    <property type="component" value="Unassembled WGS sequence"/>
</dbReference>
<organism evidence="2 3">
    <name type="scientific">Bradyrhizobium elkanii</name>
    <dbReference type="NCBI Taxonomy" id="29448"/>
    <lineage>
        <taxon>Bacteria</taxon>
        <taxon>Pseudomonadati</taxon>
        <taxon>Pseudomonadota</taxon>
        <taxon>Alphaproteobacteria</taxon>
        <taxon>Hyphomicrobiales</taxon>
        <taxon>Nitrobacteraceae</taxon>
        <taxon>Bradyrhizobium</taxon>
    </lineage>
</organism>
<evidence type="ECO:0000256" key="1">
    <source>
        <dbReference type="SAM" id="MobiDB-lite"/>
    </source>
</evidence>
<dbReference type="RefSeq" id="WP_370142335.1">
    <property type="nucleotide sequence ID" value="NZ_JAFICZ010000001.1"/>
</dbReference>
<comment type="caution">
    <text evidence="2">The sequence shown here is derived from an EMBL/GenBank/DDBJ whole genome shotgun (WGS) entry which is preliminary data.</text>
</comment>
<name>A0A8I1Y4B6_BRAEL</name>
<gene>
    <name evidence="2" type="ORF">JOH49_002941</name>
</gene>
<protein>
    <submittedName>
        <fullName evidence="2">Uncharacterized protein</fullName>
    </submittedName>
</protein>
<dbReference type="AlphaFoldDB" id="A0A8I1Y4B6"/>
<sequence>MAMLASRAGRWRFESFAMTGDQDRAGGQAGARVKDSRQDRLKLALRENLKRRKSQARGREDVASEPADGSVDDAGGNEPRR</sequence>
<reference evidence="2" key="1">
    <citation type="submission" date="2021-02" db="EMBL/GenBank/DDBJ databases">
        <title>Genomic Encyclopedia of Type Strains, Phase IV (KMG-V): Genome sequencing to study the core and pangenomes of soil and plant-associated prokaryotes.</title>
        <authorList>
            <person name="Whitman W."/>
        </authorList>
    </citation>
    <scope>NUCLEOTIDE SEQUENCE</scope>
    <source>
        <strain evidence="2">USDA 406</strain>
    </source>
</reference>